<evidence type="ECO:0000313" key="9">
    <source>
        <dbReference type="EMBL" id="TKV56126.1"/>
    </source>
</evidence>
<gene>
    <name evidence="9" type="ORF">FDO65_21340</name>
</gene>
<accession>A0A4U6Q8L2</accession>
<dbReference type="GO" id="GO:0043190">
    <property type="term" value="C:ATP-binding cassette (ABC) transporter complex"/>
    <property type="evidence" value="ECO:0007669"/>
    <property type="project" value="InterPro"/>
</dbReference>
<keyword evidence="5 7" id="KW-1133">Transmembrane helix</keyword>
<dbReference type="PANTHER" id="PTHR30614:SF21">
    <property type="entry name" value="AMINO ACID ABC TRANSPORTER PERMEASE"/>
    <property type="match status" value="1"/>
</dbReference>
<evidence type="ECO:0000256" key="5">
    <source>
        <dbReference type="ARBA" id="ARBA00022989"/>
    </source>
</evidence>
<keyword evidence="4 7" id="KW-0812">Transmembrane</keyword>
<dbReference type="EMBL" id="SZZH01000008">
    <property type="protein sequence ID" value="TKV56126.1"/>
    <property type="molecule type" value="Genomic_DNA"/>
</dbReference>
<proteinExistence type="inferred from homology"/>
<dbReference type="Pfam" id="PF00528">
    <property type="entry name" value="BPD_transp_1"/>
    <property type="match status" value="1"/>
</dbReference>
<dbReference type="PANTHER" id="PTHR30614">
    <property type="entry name" value="MEMBRANE COMPONENT OF AMINO ACID ABC TRANSPORTER"/>
    <property type="match status" value="1"/>
</dbReference>
<keyword evidence="2 7" id="KW-0813">Transport</keyword>
<feature type="transmembrane region" description="Helical" evidence="7">
    <location>
        <begin position="87"/>
        <end position="111"/>
    </location>
</feature>
<feature type="domain" description="ABC transmembrane type-1" evidence="8">
    <location>
        <begin position="87"/>
        <end position="272"/>
    </location>
</feature>
<dbReference type="NCBIfam" id="TIGR01726">
    <property type="entry name" value="HEQRo_perm_3TM"/>
    <property type="match status" value="1"/>
</dbReference>
<dbReference type="CDD" id="cd06261">
    <property type="entry name" value="TM_PBP2"/>
    <property type="match status" value="1"/>
</dbReference>
<dbReference type="PROSITE" id="PS50928">
    <property type="entry name" value="ABC_TM1"/>
    <property type="match status" value="1"/>
</dbReference>
<evidence type="ECO:0000256" key="2">
    <source>
        <dbReference type="ARBA" id="ARBA00022448"/>
    </source>
</evidence>
<evidence type="ECO:0000256" key="4">
    <source>
        <dbReference type="ARBA" id="ARBA00022692"/>
    </source>
</evidence>
<dbReference type="AlphaFoldDB" id="A0A4U6Q8L2"/>
<dbReference type="InterPro" id="IPR043429">
    <property type="entry name" value="ArtM/GltK/GlnP/TcyL/YhdX-like"/>
</dbReference>
<evidence type="ECO:0000256" key="1">
    <source>
        <dbReference type="ARBA" id="ARBA00004651"/>
    </source>
</evidence>
<name>A0A4U6Q8L2_9ACTN</name>
<dbReference type="OrthoDB" id="4543034at2"/>
<evidence type="ECO:0000256" key="7">
    <source>
        <dbReference type="RuleBase" id="RU363032"/>
    </source>
</evidence>
<feature type="transmembrane region" description="Helical" evidence="7">
    <location>
        <begin position="214"/>
        <end position="238"/>
    </location>
</feature>
<dbReference type="InterPro" id="IPR000515">
    <property type="entry name" value="MetI-like"/>
</dbReference>
<evidence type="ECO:0000313" key="10">
    <source>
        <dbReference type="Proteomes" id="UP000306985"/>
    </source>
</evidence>
<reference evidence="9 10" key="1">
    <citation type="submission" date="2019-05" db="EMBL/GenBank/DDBJ databases">
        <title>Nakamurella sp. N5BH11, whole genome shotgun sequence.</title>
        <authorList>
            <person name="Tuo L."/>
        </authorList>
    </citation>
    <scope>NUCLEOTIDE SEQUENCE [LARGE SCALE GENOMIC DNA]</scope>
    <source>
        <strain evidence="9 10">N5BH11</strain>
    </source>
</reference>
<evidence type="ECO:0000259" key="8">
    <source>
        <dbReference type="PROSITE" id="PS50928"/>
    </source>
</evidence>
<feature type="transmembrane region" description="Helical" evidence="7">
    <location>
        <begin position="147"/>
        <end position="166"/>
    </location>
</feature>
<evidence type="ECO:0000256" key="6">
    <source>
        <dbReference type="ARBA" id="ARBA00023136"/>
    </source>
</evidence>
<dbReference type="Proteomes" id="UP000306985">
    <property type="component" value="Unassembled WGS sequence"/>
</dbReference>
<keyword evidence="10" id="KW-1185">Reference proteome</keyword>
<dbReference type="InterPro" id="IPR035906">
    <property type="entry name" value="MetI-like_sf"/>
</dbReference>
<sequence length="324" mass="34994">MTQLAPDAAPKARAAKPAKDRASVLYDIPGPRARRVNLIVSVVFGLLLVLLAWYVLTTLAGKNQLVAEKWTPLVDPQNWTTYLLPGLWATMEAALLSVVIALPIGALLGIARLSDHAWVRWPAAVIVEFFRAIPVIILMLFAFEFWFLSFGTASPFAGVVIGLVLYNGSVLAEVFRAGILAVPKGQTEAAEAIGLRKGQIMTGILLPQAITSMLPAVVSQLVVIVKDTALGGILVGYVELRRAANTSASNYGNLLQTYVLIAVVYIVINLLLTSLAGYLEKRLRTRRGGRTRVAVTPVDGQTDLLGRQDVTVVDVPGVDEFKKK</sequence>
<dbReference type="GO" id="GO:0022857">
    <property type="term" value="F:transmembrane transporter activity"/>
    <property type="evidence" value="ECO:0007669"/>
    <property type="project" value="InterPro"/>
</dbReference>
<dbReference type="GO" id="GO:0006865">
    <property type="term" value="P:amino acid transport"/>
    <property type="evidence" value="ECO:0007669"/>
    <property type="project" value="TreeGrafter"/>
</dbReference>
<feature type="transmembrane region" description="Helical" evidence="7">
    <location>
        <begin position="258"/>
        <end position="279"/>
    </location>
</feature>
<dbReference type="SUPFAM" id="SSF161098">
    <property type="entry name" value="MetI-like"/>
    <property type="match status" value="1"/>
</dbReference>
<dbReference type="RefSeq" id="WP_137451782.1">
    <property type="nucleotide sequence ID" value="NZ_SZZH01000008.1"/>
</dbReference>
<keyword evidence="3" id="KW-1003">Cell membrane</keyword>
<organism evidence="9 10">
    <name type="scientific">Nakamurella flava</name>
    <dbReference type="NCBI Taxonomy" id="2576308"/>
    <lineage>
        <taxon>Bacteria</taxon>
        <taxon>Bacillati</taxon>
        <taxon>Actinomycetota</taxon>
        <taxon>Actinomycetes</taxon>
        <taxon>Nakamurellales</taxon>
        <taxon>Nakamurellaceae</taxon>
        <taxon>Nakamurella</taxon>
    </lineage>
</organism>
<comment type="caution">
    <text evidence="9">The sequence shown here is derived from an EMBL/GenBank/DDBJ whole genome shotgun (WGS) entry which is preliminary data.</text>
</comment>
<evidence type="ECO:0000256" key="3">
    <source>
        <dbReference type="ARBA" id="ARBA00022475"/>
    </source>
</evidence>
<feature type="transmembrane region" description="Helical" evidence="7">
    <location>
        <begin position="36"/>
        <end position="56"/>
    </location>
</feature>
<protein>
    <submittedName>
        <fullName evidence="9">Amino acid ABC transporter permease</fullName>
    </submittedName>
</protein>
<dbReference type="Gene3D" id="1.10.3720.10">
    <property type="entry name" value="MetI-like"/>
    <property type="match status" value="1"/>
</dbReference>
<comment type="similarity">
    <text evidence="7">Belongs to the binding-protein-dependent transport system permease family.</text>
</comment>
<comment type="subcellular location">
    <subcellularLocation>
        <location evidence="1 7">Cell membrane</location>
        <topology evidence="1 7">Multi-pass membrane protein</topology>
    </subcellularLocation>
</comment>
<keyword evidence="6 7" id="KW-0472">Membrane</keyword>
<feature type="transmembrane region" description="Helical" evidence="7">
    <location>
        <begin position="123"/>
        <end position="141"/>
    </location>
</feature>
<dbReference type="InterPro" id="IPR010065">
    <property type="entry name" value="AA_ABC_transptr_permease_3TM"/>
</dbReference>